<comment type="caution">
    <text evidence="4">The sequence shown here is derived from an EMBL/GenBank/DDBJ whole genome shotgun (WGS) entry which is preliminary data.</text>
</comment>
<keyword evidence="5" id="KW-1185">Reference proteome</keyword>
<dbReference type="InterPro" id="IPR036183">
    <property type="entry name" value="YajQ-like_sf"/>
</dbReference>
<organism evidence="4 5">
    <name type="scientific">Stygiobacter electus</name>
    <dbReference type="NCBI Taxonomy" id="3032292"/>
    <lineage>
        <taxon>Bacteria</taxon>
        <taxon>Pseudomonadati</taxon>
        <taxon>Ignavibacteriota</taxon>
        <taxon>Ignavibacteria</taxon>
        <taxon>Ignavibacteriales</taxon>
        <taxon>Melioribacteraceae</taxon>
        <taxon>Stygiobacter</taxon>
    </lineage>
</organism>
<dbReference type="SUPFAM" id="SSF89963">
    <property type="entry name" value="YajQ-like"/>
    <property type="match status" value="2"/>
</dbReference>
<dbReference type="Pfam" id="PF04461">
    <property type="entry name" value="YajQ"/>
    <property type="match status" value="1"/>
</dbReference>
<evidence type="ECO:0000256" key="2">
    <source>
        <dbReference type="ARBA" id="ARBA00093450"/>
    </source>
</evidence>
<protein>
    <recommendedName>
        <fullName evidence="3">Nucleotide-binding protein P0M35_01680</fullName>
    </recommendedName>
</protein>
<dbReference type="Gene3D" id="3.30.70.990">
    <property type="entry name" value="YajQ-like, domain 2"/>
    <property type="match status" value="1"/>
</dbReference>
<dbReference type="Proteomes" id="UP001221302">
    <property type="component" value="Unassembled WGS sequence"/>
</dbReference>
<dbReference type="CDD" id="cd11740">
    <property type="entry name" value="YajQ_like"/>
    <property type="match status" value="1"/>
</dbReference>
<comment type="similarity">
    <text evidence="2 3">Belongs to the YajQ family.</text>
</comment>
<accession>A0AAE3NYC5</accession>
<proteinExistence type="inferred from homology"/>
<dbReference type="RefSeq" id="WP_321534616.1">
    <property type="nucleotide sequence ID" value="NZ_JARGDL010000002.1"/>
</dbReference>
<dbReference type="InterPro" id="IPR007551">
    <property type="entry name" value="YajQ/Smlt4090-like"/>
</dbReference>
<evidence type="ECO:0000313" key="4">
    <source>
        <dbReference type="EMBL" id="MDF1610849.1"/>
    </source>
</evidence>
<dbReference type="GO" id="GO:0005829">
    <property type="term" value="C:cytosol"/>
    <property type="evidence" value="ECO:0007669"/>
    <property type="project" value="TreeGrafter"/>
</dbReference>
<dbReference type="InterPro" id="IPR035570">
    <property type="entry name" value="UPF0234_N"/>
</dbReference>
<comment type="function">
    <text evidence="3">Nucleotide-binding protein.</text>
</comment>
<dbReference type="InterPro" id="IPR035571">
    <property type="entry name" value="UPF0234-like_C"/>
</dbReference>
<name>A0AAE3NYC5_9BACT</name>
<dbReference type="Gene3D" id="3.30.70.860">
    <property type="match status" value="1"/>
</dbReference>
<keyword evidence="1 3" id="KW-0547">Nucleotide-binding</keyword>
<dbReference type="PANTHER" id="PTHR30476:SF0">
    <property type="entry name" value="UPF0234 PROTEIN YAJQ"/>
    <property type="match status" value="1"/>
</dbReference>
<dbReference type="EMBL" id="JARGDL010000002">
    <property type="protein sequence ID" value="MDF1610849.1"/>
    <property type="molecule type" value="Genomic_DNA"/>
</dbReference>
<gene>
    <name evidence="4" type="ORF">P0M35_01680</name>
</gene>
<dbReference type="NCBIfam" id="NF003819">
    <property type="entry name" value="PRK05412.1"/>
    <property type="match status" value="1"/>
</dbReference>
<dbReference type="HAMAP" id="MF_00632">
    <property type="entry name" value="UPF0234"/>
    <property type="match status" value="1"/>
</dbReference>
<evidence type="ECO:0000313" key="5">
    <source>
        <dbReference type="Proteomes" id="UP001221302"/>
    </source>
</evidence>
<reference evidence="4" key="1">
    <citation type="submission" date="2023-03" db="EMBL/GenBank/DDBJ databases">
        <title>Stygiobacter electus gen. nov., sp. nov., facultatively anaerobic thermotolerant bacterium of the class Ignavibacteria from a well of Yessentuki mineral water deposit.</title>
        <authorList>
            <person name="Podosokorskaya O.A."/>
            <person name="Elcheninov A.G."/>
            <person name="Petrova N.F."/>
            <person name="Zavarzina D.G."/>
            <person name="Kublanov I.V."/>
            <person name="Merkel A.Y."/>
        </authorList>
    </citation>
    <scope>NUCLEOTIDE SEQUENCE</scope>
    <source>
        <strain evidence="4">09-Me</strain>
    </source>
</reference>
<dbReference type="PANTHER" id="PTHR30476">
    <property type="entry name" value="UPF0234 PROTEIN YAJQ"/>
    <property type="match status" value="1"/>
</dbReference>
<sequence length="165" mass="18951">MANNHSFDLVSEIDFQEVDNAINQSLKEIHQRYDLKDSKTEILLLKKEKQISINTKDDYSLKQSFDILQSKFIKRGISIKALKAREAEPAANGRLKQLIDLQSGISKDYAKKITKMIKDSKLKVNAQIQDEQIRVTAPKIDDLQAVIKLIKEADLDFPVQFTNYK</sequence>
<dbReference type="GO" id="GO:0000166">
    <property type="term" value="F:nucleotide binding"/>
    <property type="evidence" value="ECO:0007669"/>
    <property type="project" value="UniProtKB-UniRule"/>
</dbReference>
<evidence type="ECO:0000256" key="1">
    <source>
        <dbReference type="ARBA" id="ARBA00022741"/>
    </source>
</evidence>
<dbReference type="AlphaFoldDB" id="A0AAE3NYC5"/>
<evidence type="ECO:0000256" key="3">
    <source>
        <dbReference type="HAMAP-Rule" id="MF_00632"/>
    </source>
</evidence>